<keyword evidence="5 9" id="KW-0560">Oxidoreductase</keyword>
<dbReference type="EMBL" id="QGML01000111">
    <property type="protein sequence ID" value="TVY93580.1"/>
    <property type="molecule type" value="Genomic_DNA"/>
</dbReference>
<dbReference type="PROSITE" id="PS00086">
    <property type="entry name" value="CYTOCHROME_P450"/>
    <property type="match status" value="1"/>
</dbReference>
<keyword evidence="10" id="KW-1133">Transmembrane helix</keyword>
<evidence type="ECO:0000256" key="7">
    <source>
        <dbReference type="ARBA" id="ARBA00023033"/>
    </source>
</evidence>
<evidence type="ECO:0000313" key="11">
    <source>
        <dbReference type="EMBL" id="TVY93580.1"/>
    </source>
</evidence>
<evidence type="ECO:0000256" key="1">
    <source>
        <dbReference type="ARBA" id="ARBA00001971"/>
    </source>
</evidence>
<keyword evidence="10" id="KW-0472">Membrane</keyword>
<evidence type="ECO:0000256" key="5">
    <source>
        <dbReference type="ARBA" id="ARBA00023002"/>
    </source>
</evidence>
<feature type="binding site" description="axial binding residue" evidence="8">
    <location>
        <position position="444"/>
    </location>
    <ligand>
        <name>heme</name>
        <dbReference type="ChEBI" id="CHEBI:30413"/>
    </ligand>
    <ligandPart>
        <name>Fe</name>
        <dbReference type="ChEBI" id="CHEBI:18248"/>
    </ligandPart>
</feature>
<evidence type="ECO:0000256" key="8">
    <source>
        <dbReference type="PIRSR" id="PIRSR602401-1"/>
    </source>
</evidence>
<dbReference type="InterPro" id="IPR017972">
    <property type="entry name" value="Cyt_P450_CS"/>
</dbReference>
<dbReference type="GO" id="GO:0005506">
    <property type="term" value="F:iron ion binding"/>
    <property type="evidence" value="ECO:0007669"/>
    <property type="project" value="InterPro"/>
</dbReference>
<dbReference type="Proteomes" id="UP000315522">
    <property type="component" value="Unassembled WGS sequence"/>
</dbReference>
<dbReference type="GO" id="GO:0016705">
    <property type="term" value="F:oxidoreductase activity, acting on paired donors, with incorporation or reduction of molecular oxygen"/>
    <property type="evidence" value="ECO:0007669"/>
    <property type="project" value="InterPro"/>
</dbReference>
<keyword evidence="10" id="KW-0812">Transmembrane</keyword>
<dbReference type="PRINTS" id="PR00463">
    <property type="entry name" value="EP450I"/>
</dbReference>
<comment type="similarity">
    <text evidence="2 9">Belongs to the cytochrome P450 family.</text>
</comment>
<comment type="caution">
    <text evidence="11">The sequence shown here is derived from an EMBL/GenBank/DDBJ whole genome shotgun (WGS) entry which is preliminary data.</text>
</comment>
<dbReference type="GO" id="GO:0009403">
    <property type="term" value="P:toxin biosynthetic process"/>
    <property type="evidence" value="ECO:0007669"/>
    <property type="project" value="UniProtKB-ARBA"/>
</dbReference>
<dbReference type="InterPro" id="IPR036396">
    <property type="entry name" value="Cyt_P450_sf"/>
</dbReference>
<sequence>MFADNIQVLLDARLSTTEAYGAALTLLLVLYCLSWMVYNLYFHPLSTYPGPFWARSSRLWYCYTLIRGTLPFSVYRMHLKYGDIVRIAPDELAYNDPRAWKDIYGHRPGKSEIPKDPNFYLNTAAGHLSIIAAPSGRHGTLRRLLSHGFSEKALRDQEPTLQYYADLFIRRLRDQSVTDERINIVKWYNFFTFDVIGDLAFGESFHCLETGQNHPWIEFIFQIIIQGTFARATDYFPFVKTILLLFIPKSLRDGLATHIALMKSKALHRLNMKTDRADFMTRMAAPNSGISEKEFIASADTILLGGSETTATLLSGVTYYLLQNPRTLKILVEEIRSKFTSEDQIDVVGVNTLDYMLACLNEAFRLYPPVPGALPRRTVVGDTLAGEYVPPNTTVAIYQWAMYRSPKYFSRPEHFIPERWTEDQKFQNDKRAVVMPFSNGPRNCVGRNLAYVEMRLLLARLLFGFDIEATPEIQGWLKQKVYLLWNKPALWIRLVPREVKFRKQVDDMPSLAAFEKLYS</sequence>
<keyword evidence="12" id="KW-1185">Reference proteome</keyword>
<evidence type="ECO:0000256" key="2">
    <source>
        <dbReference type="ARBA" id="ARBA00010617"/>
    </source>
</evidence>
<proteinExistence type="inferred from homology"/>
<dbReference type="PANTHER" id="PTHR24305">
    <property type="entry name" value="CYTOCHROME P450"/>
    <property type="match status" value="1"/>
</dbReference>
<evidence type="ECO:0000256" key="9">
    <source>
        <dbReference type="RuleBase" id="RU000461"/>
    </source>
</evidence>
<dbReference type="InterPro" id="IPR001128">
    <property type="entry name" value="Cyt_P450"/>
</dbReference>
<dbReference type="InterPro" id="IPR002401">
    <property type="entry name" value="Cyt_P450_E_grp-I"/>
</dbReference>
<keyword evidence="6 8" id="KW-0408">Iron</keyword>
<comment type="cofactor">
    <cofactor evidence="1 8">
        <name>heme</name>
        <dbReference type="ChEBI" id="CHEBI:30413"/>
    </cofactor>
</comment>
<protein>
    <submittedName>
        <fullName evidence="11">Cytochrome P450 monooxygenase</fullName>
    </submittedName>
</protein>
<keyword evidence="4 8" id="KW-0479">Metal-binding</keyword>
<dbReference type="CDD" id="cd11058">
    <property type="entry name" value="CYP60B-like"/>
    <property type="match status" value="1"/>
</dbReference>
<evidence type="ECO:0000256" key="10">
    <source>
        <dbReference type="SAM" id="Phobius"/>
    </source>
</evidence>
<keyword evidence="3 8" id="KW-0349">Heme</keyword>
<dbReference type="Pfam" id="PF00067">
    <property type="entry name" value="p450"/>
    <property type="match status" value="1"/>
</dbReference>
<dbReference type="PANTHER" id="PTHR24305:SF230">
    <property type="entry name" value="P450, PUTATIVE (EUROFUNG)-RELATED"/>
    <property type="match status" value="1"/>
</dbReference>
<dbReference type="FunFam" id="1.10.630.10:FF:000047">
    <property type="entry name" value="Cytochrome P450 monooxygenase"/>
    <property type="match status" value="1"/>
</dbReference>
<name>A0A559MKW6_9HELO</name>
<gene>
    <name evidence="11" type="primary">aclL_5</name>
    <name evidence="11" type="ORF">LAWI1_G001342</name>
</gene>
<reference evidence="11 12" key="1">
    <citation type="submission" date="2018-05" db="EMBL/GenBank/DDBJ databases">
        <title>Genome sequencing and assembly of the regulated plant pathogen Lachnellula willkommii and related sister species for the development of diagnostic species identification markers.</title>
        <authorList>
            <person name="Giroux E."/>
            <person name="Bilodeau G."/>
        </authorList>
    </citation>
    <scope>NUCLEOTIDE SEQUENCE [LARGE SCALE GENOMIC DNA]</scope>
    <source>
        <strain evidence="11 12">CBS 172.35</strain>
    </source>
</reference>
<dbReference type="GO" id="GO:0004497">
    <property type="term" value="F:monooxygenase activity"/>
    <property type="evidence" value="ECO:0007669"/>
    <property type="project" value="UniProtKB-KW"/>
</dbReference>
<organism evidence="11 12">
    <name type="scientific">Lachnellula willkommii</name>
    <dbReference type="NCBI Taxonomy" id="215461"/>
    <lineage>
        <taxon>Eukaryota</taxon>
        <taxon>Fungi</taxon>
        <taxon>Dikarya</taxon>
        <taxon>Ascomycota</taxon>
        <taxon>Pezizomycotina</taxon>
        <taxon>Leotiomycetes</taxon>
        <taxon>Helotiales</taxon>
        <taxon>Lachnaceae</taxon>
        <taxon>Lachnellula</taxon>
    </lineage>
</organism>
<dbReference type="AlphaFoldDB" id="A0A559MKW6"/>
<evidence type="ECO:0000256" key="3">
    <source>
        <dbReference type="ARBA" id="ARBA00022617"/>
    </source>
</evidence>
<dbReference type="PRINTS" id="PR00385">
    <property type="entry name" value="P450"/>
</dbReference>
<feature type="transmembrane region" description="Helical" evidence="10">
    <location>
        <begin position="20"/>
        <end position="38"/>
    </location>
</feature>
<evidence type="ECO:0000256" key="4">
    <source>
        <dbReference type="ARBA" id="ARBA00022723"/>
    </source>
</evidence>
<dbReference type="InterPro" id="IPR050121">
    <property type="entry name" value="Cytochrome_P450_monoxygenase"/>
</dbReference>
<keyword evidence="7 9" id="KW-0503">Monooxygenase</keyword>
<dbReference type="Gene3D" id="1.10.630.10">
    <property type="entry name" value="Cytochrome P450"/>
    <property type="match status" value="1"/>
</dbReference>
<accession>A0A559MKW6</accession>
<dbReference type="GO" id="GO:0020037">
    <property type="term" value="F:heme binding"/>
    <property type="evidence" value="ECO:0007669"/>
    <property type="project" value="InterPro"/>
</dbReference>
<evidence type="ECO:0000256" key="6">
    <source>
        <dbReference type="ARBA" id="ARBA00023004"/>
    </source>
</evidence>
<dbReference type="SUPFAM" id="SSF48264">
    <property type="entry name" value="Cytochrome P450"/>
    <property type="match status" value="1"/>
</dbReference>
<evidence type="ECO:0000313" key="12">
    <source>
        <dbReference type="Proteomes" id="UP000315522"/>
    </source>
</evidence>